<evidence type="ECO:0000313" key="1">
    <source>
        <dbReference type="EMBL" id="MBE9660737.1"/>
    </source>
</evidence>
<protein>
    <submittedName>
        <fullName evidence="1">DUF4905 domain-containing protein</fullName>
    </submittedName>
</protein>
<dbReference type="InterPro" id="IPR032595">
    <property type="entry name" value="DUF4905"/>
</dbReference>
<dbReference type="EMBL" id="JADFFL010000001">
    <property type="protein sequence ID" value="MBE9660737.1"/>
    <property type="molecule type" value="Genomic_DNA"/>
</dbReference>
<dbReference type="RefSeq" id="WP_194109929.1">
    <property type="nucleotide sequence ID" value="NZ_JADFFL010000001.1"/>
</dbReference>
<gene>
    <name evidence="1" type="ORF">IRJ16_02475</name>
</gene>
<keyword evidence="2" id="KW-1185">Reference proteome</keyword>
<proteinExistence type="predicted"/>
<comment type="caution">
    <text evidence="1">The sequence shown here is derived from an EMBL/GenBank/DDBJ whole genome shotgun (WGS) entry which is preliminary data.</text>
</comment>
<evidence type="ECO:0000313" key="2">
    <source>
        <dbReference type="Proteomes" id="UP000622475"/>
    </source>
</evidence>
<dbReference type="AlphaFoldDB" id="A0A929KTY6"/>
<reference evidence="1" key="1">
    <citation type="submission" date="2020-10" db="EMBL/GenBank/DDBJ databases">
        <title>Mucilaginibacter mali sp. nov., isolated from rhizosphere soil of apple orchard.</title>
        <authorList>
            <person name="Lee J.-S."/>
            <person name="Kim H.S."/>
            <person name="Kim J.-S."/>
        </authorList>
    </citation>
    <scope>NUCLEOTIDE SEQUENCE</scope>
    <source>
        <strain evidence="1">KCTC 22746</strain>
    </source>
</reference>
<sequence>MELKPYIKLQLDGIVWRMEIDPVSSTLCLEVRREQDKQVSFTAADLISGKINFTGLTVDERWLTGIESAYDGVLLLHGYASEGSPTHKGLTALDGTTGEILWQDYNRTFDHLSTRGPVCYDTRFQPRKLSFVDIKTGTISGTYDGVLDQDIESRIIVPDMVTANETEHTMLPQQPFANILHKLYHNSYRIVSLHAQKTDALHQLLYIYKDGNLVFTDLLNSDIQKLQPEAFVLHDQHLIYLKNRMELNVIKLEY</sequence>
<dbReference type="Pfam" id="PF16248">
    <property type="entry name" value="DUF4905"/>
    <property type="match status" value="1"/>
</dbReference>
<accession>A0A929KTY6</accession>
<organism evidence="1 2">
    <name type="scientific">Mucilaginibacter myungsuensis</name>
    <dbReference type="NCBI Taxonomy" id="649104"/>
    <lineage>
        <taxon>Bacteria</taxon>
        <taxon>Pseudomonadati</taxon>
        <taxon>Bacteroidota</taxon>
        <taxon>Sphingobacteriia</taxon>
        <taxon>Sphingobacteriales</taxon>
        <taxon>Sphingobacteriaceae</taxon>
        <taxon>Mucilaginibacter</taxon>
    </lineage>
</organism>
<dbReference type="Proteomes" id="UP000622475">
    <property type="component" value="Unassembled WGS sequence"/>
</dbReference>
<name>A0A929KTY6_9SPHI</name>